<keyword evidence="3" id="KW-1185">Reference proteome</keyword>
<evidence type="ECO:0000256" key="1">
    <source>
        <dbReference type="SAM" id="MobiDB-lite"/>
    </source>
</evidence>
<organism evidence="2 3">
    <name type="scientific">Liparis tanakae</name>
    <name type="common">Tanaka's snailfish</name>
    <dbReference type="NCBI Taxonomy" id="230148"/>
    <lineage>
        <taxon>Eukaryota</taxon>
        <taxon>Metazoa</taxon>
        <taxon>Chordata</taxon>
        <taxon>Craniata</taxon>
        <taxon>Vertebrata</taxon>
        <taxon>Euteleostomi</taxon>
        <taxon>Actinopterygii</taxon>
        <taxon>Neopterygii</taxon>
        <taxon>Teleostei</taxon>
        <taxon>Neoteleostei</taxon>
        <taxon>Acanthomorphata</taxon>
        <taxon>Eupercaria</taxon>
        <taxon>Perciformes</taxon>
        <taxon>Cottioidei</taxon>
        <taxon>Cottales</taxon>
        <taxon>Liparidae</taxon>
        <taxon>Liparis</taxon>
    </lineage>
</organism>
<dbReference type="AlphaFoldDB" id="A0A4Z2H1Z5"/>
<dbReference type="EMBL" id="SRLO01000370">
    <property type="protein sequence ID" value="TNN58844.1"/>
    <property type="molecule type" value="Genomic_DNA"/>
</dbReference>
<protein>
    <submittedName>
        <fullName evidence="2">Uncharacterized protein</fullName>
    </submittedName>
</protein>
<gene>
    <name evidence="2" type="ORF">EYF80_030993</name>
</gene>
<reference evidence="2 3" key="1">
    <citation type="submission" date="2019-03" db="EMBL/GenBank/DDBJ databases">
        <title>First draft genome of Liparis tanakae, snailfish: a comprehensive survey of snailfish specific genes.</title>
        <authorList>
            <person name="Kim W."/>
            <person name="Song I."/>
            <person name="Jeong J.-H."/>
            <person name="Kim D."/>
            <person name="Kim S."/>
            <person name="Ryu S."/>
            <person name="Song J.Y."/>
            <person name="Lee S.K."/>
        </authorList>
    </citation>
    <scope>NUCLEOTIDE SEQUENCE [LARGE SCALE GENOMIC DNA]</scope>
    <source>
        <tissue evidence="2">Muscle</tissue>
    </source>
</reference>
<name>A0A4Z2H1Z5_9TELE</name>
<evidence type="ECO:0000313" key="3">
    <source>
        <dbReference type="Proteomes" id="UP000314294"/>
    </source>
</evidence>
<accession>A0A4Z2H1Z5</accession>
<sequence length="81" mass="8135">MILEADGGREEEEGAGHQTQPAEGAVEPGFTPPPPPAARSPGRSCRSGSLTPVCDELSLSPRDPRPAGGVAAMTSPGQGAE</sequence>
<dbReference type="Proteomes" id="UP000314294">
    <property type="component" value="Unassembled WGS sequence"/>
</dbReference>
<proteinExistence type="predicted"/>
<feature type="region of interest" description="Disordered" evidence="1">
    <location>
        <begin position="1"/>
        <end position="81"/>
    </location>
</feature>
<comment type="caution">
    <text evidence="2">The sequence shown here is derived from an EMBL/GenBank/DDBJ whole genome shotgun (WGS) entry which is preliminary data.</text>
</comment>
<feature type="compositionally biased region" description="Low complexity" evidence="1">
    <location>
        <begin position="39"/>
        <end position="49"/>
    </location>
</feature>
<evidence type="ECO:0000313" key="2">
    <source>
        <dbReference type="EMBL" id="TNN58844.1"/>
    </source>
</evidence>